<reference evidence="1 2" key="1">
    <citation type="submission" date="2020-10" db="EMBL/GenBank/DDBJ databases">
        <title>Connecting structure to function with the recovery of over 1000 high-quality activated sludge metagenome-assembled genomes encoding full-length rRNA genes using long-read sequencing.</title>
        <authorList>
            <person name="Singleton C.M."/>
            <person name="Petriglieri F."/>
            <person name="Kristensen J.M."/>
            <person name="Kirkegaard R.H."/>
            <person name="Michaelsen T.Y."/>
            <person name="Andersen M.H."/>
            <person name="Karst S.M."/>
            <person name="Dueholm M.S."/>
            <person name="Nielsen P.H."/>
            <person name="Albertsen M."/>
        </authorList>
    </citation>
    <scope>NUCLEOTIDE SEQUENCE [LARGE SCALE GENOMIC DNA]</scope>
    <source>
        <strain evidence="1">Lyne_18-Q3-R50-59_MAXAC.006</strain>
    </source>
</reference>
<accession>A0A936NCY6</accession>
<proteinExistence type="predicted"/>
<protein>
    <submittedName>
        <fullName evidence="1">Uncharacterized protein</fullName>
    </submittedName>
</protein>
<dbReference type="AlphaFoldDB" id="A0A936NCY6"/>
<organism evidence="1 2">
    <name type="scientific">Candidatus Neomicrothrix subdominans</name>
    <dbReference type="NCBI Taxonomy" id="2954438"/>
    <lineage>
        <taxon>Bacteria</taxon>
        <taxon>Bacillati</taxon>
        <taxon>Actinomycetota</taxon>
        <taxon>Acidimicrobiia</taxon>
        <taxon>Acidimicrobiales</taxon>
        <taxon>Microthrixaceae</taxon>
        <taxon>Candidatus Neomicrothrix</taxon>
    </lineage>
</organism>
<evidence type="ECO:0000313" key="2">
    <source>
        <dbReference type="Proteomes" id="UP000727993"/>
    </source>
</evidence>
<evidence type="ECO:0000313" key="1">
    <source>
        <dbReference type="EMBL" id="MBK9298037.1"/>
    </source>
</evidence>
<gene>
    <name evidence="1" type="ORF">IPN02_14625</name>
</gene>
<dbReference type="Proteomes" id="UP000727993">
    <property type="component" value="Unassembled WGS sequence"/>
</dbReference>
<comment type="caution">
    <text evidence="1">The sequence shown here is derived from an EMBL/GenBank/DDBJ whole genome shotgun (WGS) entry which is preliminary data.</text>
</comment>
<dbReference type="EMBL" id="JADJZA010000008">
    <property type="protein sequence ID" value="MBK9298037.1"/>
    <property type="molecule type" value="Genomic_DNA"/>
</dbReference>
<name>A0A936NCY6_9ACTN</name>
<sequence>MAAQARPIDGAEGYRLFLEHDGHVELDEINEHLRGLGLRELQPRSMTHFHKLRRYGYQSYVTQNRLDLAVAGEAAWSDDMRAQYPEVRRSFAGQLLFDTRWHPITVESLGTAAASVTGEVMPAAGTSVVLHLDSTGIERTALVSRHDPTAGRADLVFDTHSSLPTAGDDAPYELVLTMPLVGDSENLVAVSDLLVRIERLVTRLNLGSEEIPRVASLRKSSPLAITLIGDPSLPVVGTFNVTSVAVRLGWYQGTKAKYEAAGIQIDNEQKQRKVQQEADAELVKELVAEEGEADTPRLDELQVKGFEKGEPDSMTRRGFIDACRAVIALPAQLAANSSRRQPKG</sequence>